<protein>
    <submittedName>
        <fullName evidence="6">Putative MFS family arabinose efflux permease</fullName>
    </submittedName>
</protein>
<evidence type="ECO:0000256" key="3">
    <source>
        <dbReference type="ARBA" id="ARBA00023136"/>
    </source>
</evidence>
<dbReference type="PANTHER" id="PTHR42910">
    <property type="entry name" value="TRANSPORTER SCO4007-RELATED"/>
    <property type="match status" value="1"/>
</dbReference>
<proteinExistence type="predicted"/>
<dbReference type="InterPro" id="IPR020846">
    <property type="entry name" value="MFS_dom"/>
</dbReference>
<gene>
    <name evidence="6" type="ORF">FHW18_001245</name>
</gene>
<evidence type="ECO:0000256" key="2">
    <source>
        <dbReference type="ARBA" id="ARBA00022989"/>
    </source>
</evidence>
<feature type="transmembrane region" description="Helical" evidence="4">
    <location>
        <begin position="21"/>
        <end position="39"/>
    </location>
</feature>
<feature type="transmembrane region" description="Helical" evidence="4">
    <location>
        <begin position="225"/>
        <end position="246"/>
    </location>
</feature>
<feature type="transmembrane region" description="Helical" evidence="4">
    <location>
        <begin position="288"/>
        <end position="306"/>
    </location>
</feature>
<feature type="transmembrane region" description="Helical" evidence="4">
    <location>
        <begin position="353"/>
        <end position="373"/>
    </location>
</feature>
<dbReference type="EMBL" id="JACBYR010000001">
    <property type="protein sequence ID" value="NYE81974.1"/>
    <property type="molecule type" value="Genomic_DNA"/>
</dbReference>
<feature type="transmembrane region" description="Helical" evidence="4">
    <location>
        <begin position="110"/>
        <end position="131"/>
    </location>
</feature>
<feature type="transmembrane region" description="Helical" evidence="4">
    <location>
        <begin position="379"/>
        <end position="397"/>
    </location>
</feature>
<dbReference type="AlphaFoldDB" id="A0A7Y9LJH6"/>
<dbReference type="Pfam" id="PF07690">
    <property type="entry name" value="MFS_1"/>
    <property type="match status" value="1"/>
</dbReference>
<feature type="transmembrane region" description="Helical" evidence="4">
    <location>
        <begin position="312"/>
        <end position="333"/>
    </location>
</feature>
<evidence type="ECO:0000313" key="7">
    <source>
        <dbReference type="Proteomes" id="UP000542125"/>
    </source>
</evidence>
<sequence length="400" mass="41535">MSSPLSSPAVPAVRPMSGWTTLLLAVACGIIVANLYYAQPLIGPISGDLKLAPEVAGVIVTLTQIGYVLGLLFLVPLGDRLENRKLVVGVLMLTAGALAVTAFARSTPVFLAASVCVGLGSVVAQILVPFAANLAPEATRGRVVGNVMSGLFAGIMLARPIASLVADVFGWHAVFAGSAVANLLLAGFLMRTLPRRQPQSSMAYLALLRSMWDLLCTSKLLRRRAVYHVFAFGTFSLFWTTVPLLLASPAFGMSQSQIALFALAGVAGAVAAPVAGRMADRGLVRSGTFLALGLVAAALVLAILVPPAMSGALAALVVTAIVIDMGVSANLILSQRVIFSIGADVRSRVNGVFMALFFAGGAAGSTLGVWTYAHGGWMTTLWVALALPVLALLYAFTDKR</sequence>
<dbReference type="Proteomes" id="UP000542125">
    <property type="component" value="Unassembled WGS sequence"/>
</dbReference>
<dbReference type="InterPro" id="IPR011701">
    <property type="entry name" value="MFS"/>
</dbReference>
<feature type="transmembrane region" description="Helical" evidence="4">
    <location>
        <begin position="86"/>
        <end position="104"/>
    </location>
</feature>
<feature type="transmembrane region" description="Helical" evidence="4">
    <location>
        <begin position="143"/>
        <end position="162"/>
    </location>
</feature>
<accession>A0A7Y9LJH6</accession>
<organism evidence="6 7">
    <name type="scientific">Pigmentiphaga litoralis</name>
    <dbReference type="NCBI Taxonomy" id="516702"/>
    <lineage>
        <taxon>Bacteria</taxon>
        <taxon>Pseudomonadati</taxon>
        <taxon>Pseudomonadota</taxon>
        <taxon>Betaproteobacteria</taxon>
        <taxon>Burkholderiales</taxon>
        <taxon>Alcaligenaceae</taxon>
        <taxon>Pigmentiphaga</taxon>
    </lineage>
</organism>
<feature type="transmembrane region" description="Helical" evidence="4">
    <location>
        <begin position="51"/>
        <end position="74"/>
    </location>
</feature>
<dbReference type="SUPFAM" id="SSF103473">
    <property type="entry name" value="MFS general substrate transporter"/>
    <property type="match status" value="1"/>
</dbReference>
<feature type="domain" description="Major facilitator superfamily (MFS) profile" evidence="5">
    <location>
        <begin position="20"/>
        <end position="400"/>
    </location>
</feature>
<feature type="transmembrane region" description="Helical" evidence="4">
    <location>
        <begin position="168"/>
        <end position="190"/>
    </location>
</feature>
<dbReference type="PANTHER" id="PTHR42910:SF1">
    <property type="entry name" value="MAJOR FACILITATOR SUPERFAMILY (MFS) PROFILE DOMAIN-CONTAINING PROTEIN"/>
    <property type="match status" value="1"/>
</dbReference>
<evidence type="ECO:0000256" key="1">
    <source>
        <dbReference type="ARBA" id="ARBA00022692"/>
    </source>
</evidence>
<keyword evidence="7" id="KW-1185">Reference proteome</keyword>
<keyword evidence="1 4" id="KW-0812">Transmembrane</keyword>
<dbReference type="RefSeq" id="WP_306455871.1">
    <property type="nucleotide sequence ID" value="NZ_JACBYR010000001.1"/>
</dbReference>
<evidence type="ECO:0000256" key="4">
    <source>
        <dbReference type="SAM" id="Phobius"/>
    </source>
</evidence>
<dbReference type="InterPro" id="IPR036259">
    <property type="entry name" value="MFS_trans_sf"/>
</dbReference>
<dbReference type="GO" id="GO:0022857">
    <property type="term" value="F:transmembrane transporter activity"/>
    <property type="evidence" value="ECO:0007669"/>
    <property type="project" value="InterPro"/>
</dbReference>
<dbReference type="Gene3D" id="1.20.1250.20">
    <property type="entry name" value="MFS general substrate transporter like domains"/>
    <property type="match status" value="1"/>
</dbReference>
<keyword evidence="3 4" id="KW-0472">Membrane</keyword>
<reference evidence="6 7" key="1">
    <citation type="submission" date="2020-07" db="EMBL/GenBank/DDBJ databases">
        <title>Genomic Encyclopedia of Type Strains, Phase IV (KMG-V): Genome sequencing to study the core and pangenomes of soil and plant-associated prokaryotes.</title>
        <authorList>
            <person name="Whitman W."/>
        </authorList>
    </citation>
    <scope>NUCLEOTIDE SEQUENCE [LARGE SCALE GENOMIC DNA]</scope>
    <source>
        <strain evidence="6 7">SAS40</strain>
    </source>
</reference>
<keyword evidence="2 4" id="KW-1133">Transmembrane helix</keyword>
<feature type="transmembrane region" description="Helical" evidence="4">
    <location>
        <begin position="258"/>
        <end position="276"/>
    </location>
</feature>
<dbReference type="CDD" id="cd17324">
    <property type="entry name" value="MFS_NepI_like"/>
    <property type="match status" value="1"/>
</dbReference>
<evidence type="ECO:0000259" key="5">
    <source>
        <dbReference type="PROSITE" id="PS50850"/>
    </source>
</evidence>
<name>A0A7Y9LJH6_9BURK</name>
<evidence type="ECO:0000313" key="6">
    <source>
        <dbReference type="EMBL" id="NYE81974.1"/>
    </source>
</evidence>
<dbReference type="PROSITE" id="PS50850">
    <property type="entry name" value="MFS"/>
    <property type="match status" value="1"/>
</dbReference>
<comment type="caution">
    <text evidence="6">The sequence shown here is derived from an EMBL/GenBank/DDBJ whole genome shotgun (WGS) entry which is preliminary data.</text>
</comment>